<dbReference type="Pfam" id="PF01967">
    <property type="entry name" value="MoaC"/>
    <property type="match status" value="1"/>
</dbReference>
<feature type="binding site" evidence="7">
    <location>
        <begin position="78"/>
        <end position="80"/>
    </location>
    <ligand>
        <name>substrate</name>
    </ligand>
</feature>
<keyword evidence="5 7" id="KW-0456">Lyase</keyword>
<organism evidence="9 10">
    <name type="scientific">Nguyenibacter vanlangensis</name>
    <dbReference type="NCBI Taxonomy" id="1216886"/>
    <lineage>
        <taxon>Bacteria</taxon>
        <taxon>Pseudomonadati</taxon>
        <taxon>Pseudomonadota</taxon>
        <taxon>Alphaproteobacteria</taxon>
        <taxon>Acetobacterales</taxon>
        <taxon>Acetobacteraceae</taxon>
        <taxon>Nguyenibacter</taxon>
    </lineage>
</organism>
<sequence length="171" mass="17387">MAAAAELSHLDAGGHAVMVDVSAKPATVRQATARGRVTMRPETLALILSGGVPKGDVLAVSRIAGIMAAKKTADLVPLCHPLPLTSVRVELAAAADGAGVEITAHVGTTGQTGVEMEALTAVSVAALTLYDMCKAVDRDMTIEAICLVRKTGGRSGPYERAGAGALSKQTE</sequence>
<name>A0A7Y7IYP4_9PROT</name>
<proteinExistence type="inferred from homology"/>
<comment type="pathway">
    <text evidence="2 7">Cofactor biosynthesis; molybdopterin biosynthesis.</text>
</comment>
<feature type="domain" description="Molybdopterin cofactor biosynthesis C (MoaC)" evidence="8">
    <location>
        <begin position="18"/>
        <end position="153"/>
    </location>
</feature>
<evidence type="ECO:0000256" key="4">
    <source>
        <dbReference type="ARBA" id="ARBA00023150"/>
    </source>
</evidence>
<dbReference type="GO" id="GO:0061799">
    <property type="term" value="F:cyclic pyranopterin monophosphate synthase activity"/>
    <property type="evidence" value="ECO:0007669"/>
    <property type="project" value="UniProtKB-UniRule"/>
</dbReference>
<feature type="binding site" evidence="7">
    <location>
        <begin position="116"/>
        <end position="117"/>
    </location>
    <ligand>
        <name>substrate</name>
    </ligand>
</feature>
<comment type="function">
    <text evidence="6 7">Catalyzes the conversion of (8S)-3',8-cyclo-7,8-dihydroguanosine 5'-triphosphate to cyclic pyranopterin monophosphate (cPMP).</text>
</comment>
<comment type="subunit">
    <text evidence="7">Homohexamer; trimer of dimers.</text>
</comment>
<dbReference type="NCBIfam" id="NF006870">
    <property type="entry name" value="PRK09364.1"/>
    <property type="match status" value="1"/>
</dbReference>
<feature type="active site" evidence="7">
    <location>
        <position position="131"/>
    </location>
</feature>
<dbReference type="GO" id="GO:0006777">
    <property type="term" value="P:Mo-molybdopterin cofactor biosynthetic process"/>
    <property type="evidence" value="ECO:0007669"/>
    <property type="project" value="UniProtKB-UniRule"/>
</dbReference>
<dbReference type="NCBIfam" id="TIGR00581">
    <property type="entry name" value="moaC"/>
    <property type="match status" value="1"/>
</dbReference>
<protein>
    <recommendedName>
        <fullName evidence="3 7">Cyclic pyranopterin monophosphate synthase</fullName>
        <ecNumber evidence="3 7">4.6.1.17</ecNumber>
    </recommendedName>
    <alternativeName>
        <fullName evidence="7">Molybdenum cofactor biosynthesis protein C</fullName>
    </alternativeName>
</protein>
<comment type="catalytic activity">
    <reaction evidence="1 7">
        <text>(8S)-3',8-cyclo-7,8-dihydroguanosine 5'-triphosphate = cyclic pyranopterin phosphate + diphosphate</text>
        <dbReference type="Rhea" id="RHEA:49580"/>
        <dbReference type="ChEBI" id="CHEBI:33019"/>
        <dbReference type="ChEBI" id="CHEBI:59648"/>
        <dbReference type="ChEBI" id="CHEBI:131766"/>
        <dbReference type="EC" id="4.6.1.17"/>
    </reaction>
</comment>
<dbReference type="InterPro" id="IPR023045">
    <property type="entry name" value="MoaC"/>
</dbReference>
<dbReference type="InterPro" id="IPR002820">
    <property type="entry name" value="Mopterin_CF_biosynth-C_dom"/>
</dbReference>
<evidence type="ECO:0000313" key="9">
    <source>
        <dbReference type="EMBL" id="NVN12677.1"/>
    </source>
</evidence>
<keyword evidence="4 7" id="KW-0501">Molybdenum cofactor biosynthesis</keyword>
<dbReference type="PANTHER" id="PTHR22960:SF29">
    <property type="entry name" value="CYCLIC PYRANOPTERIN MONOPHOSPHATE SYNTHASE"/>
    <property type="match status" value="1"/>
</dbReference>
<reference evidence="9 10" key="1">
    <citation type="submission" date="2020-06" db="EMBL/GenBank/DDBJ databases">
        <title>Description of novel acetic acid bacteria.</title>
        <authorList>
            <person name="Sombolestani A."/>
        </authorList>
    </citation>
    <scope>NUCLEOTIDE SEQUENCE [LARGE SCALE GENOMIC DNA]</scope>
    <source>
        <strain evidence="9 10">LMG 31431</strain>
    </source>
</reference>
<dbReference type="SUPFAM" id="SSF55040">
    <property type="entry name" value="Molybdenum cofactor biosynthesis protein C, MoaC"/>
    <property type="match status" value="1"/>
</dbReference>
<evidence type="ECO:0000256" key="3">
    <source>
        <dbReference type="ARBA" id="ARBA00012575"/>
    </source>
</evidence>
<dbReference type="InterPro" id="IPR050105">
    <property type="entry name" value="MoCo_biosynth_MoaA/MoaC"/>
</dbReference>
<dbReference type="EMBL" id="JABXXP010000536">
    <property type="protein sequence ID" value="NVN12677.1"/>
    <property type="molecule type" value="Genomic_DNA"/>
</dbReference>
<dbReference type="Proteomes" id="UP000534870">
    <property type="component" value="Unassembled WGS sequence"/>
</dbReference>
<evidence type="ECO:0000313" key="10">
    <source>
        <dbReference type="Proteomes" id="UP000534870"/>
    </source>
</evidence>
<evidence type="ECO:0000259" key="8">
    <source>
        <dbReference type="Pfam" id="PF01967"/>
    </source>
</evidence>
<comment type="caution">
    <text evidence="9">The sequence shown here is derived from an EMBL/GenBank/DDBJ whole genome shotgun (WGS) entry which is preliminary data.</text>
</comment>
<dbReference type="UniPathway" id="UPA00344"/>
<dbReference type="AlphaFoldDB" id="A0A7Y7IYP4"/>
<dbReference type="HAMAP" id="MF_01224_B">
    <property type="entry name" value="MoaC_B"/>
    <property type="match status" value="1"/>
</dbReference>
<dbReference type="EC" id="4.6.1.17" evidence="3 7"/>
<accession>A0A7Y7IYP4</accession>
<evidence type="ECO:0000256" key="5">
    <source>
        <dbReference type="ARBA" id="ARBA00023239"/>
    </source>
</evidence>
<gene>
    <name evidence="7 9" type="primary">moaC</name>
    <name evidence="9" type="ORF">HUK84_16355</name>
</gene>
<evidence type="ECO:0000256" key="1">
    <source>
        <dbReference type="ARBA" id="ARBA00001637"/>
    </source>
</evidence>
<dbReference type="CDD" id="cd01420">
    <property type="entry name" value="MoaC_PE"/>
    <property type="match status" value="1"/>
</dbReference>
<evidence type="ECO:0000256" key="2">
    <source>
        <dbReference type="ARBA" id="ARBA00005046"/>
    </source>
</evidence>
<dbReference type="PANTHER" id="PTHR22960">
    <property type="entry name" value="MOLYBDOPTERIN COFACTOR SYNTHESIS PROTEIN A"/>
    <property type="match status" value="1"/>
</dbReference>
<dbReference type="InterPro" id="IPR036522">
    <property type="entry name" value="MoaC_sf"/>
</dbReference>
<evidence type="ECO:0000256" key="7">
    <source>
        <dbReference type="HAMAP-Rule" id="MF_01224"/>
    </source>
</evidence>
<dbReference type="Gene3D" id="3.30.70.640">
    <property type="entry name" value="Molybdopterin cofactor biosynthesis C (MoaC) domain"/>
    <property type="match status" value="1"/>
</dbReference>
<dbReference type="InterPro" id="IPR047594">
    <property type="entry name" value="MoaC_bact/euk"/>
</dbReference>
<dbReference type="RefSeq" id="WP_176641227.1">
    <property type="nucleotide sequence ID" value="NZ_JABXXP010000536.1"/>
</dbReference>
<comment type="similarity">
    <text evidence="7">Belongs to the MoaC family.</text>
</comment>
<evidence type="ECO:0000256" key="6">
    <source>
        <dbReference type="ARBA" id="ARBA00055087"/>
    </source>
</evidence>